<evidence type="ECO:0000313" key="2">
    <source>
        <dbReference type="EMBL" id="AFS78117.1"/>
    </source>
</evidence>
<dbReference type="KEGG" id="cad:Curi_c11030"/>
<dbReference type="Pfam" id="PF13127">
    <property type="entry name" value="DUF3955"/>
    <property type="match status" value="1"/>
</dbReference>
<accession>K0AZ97</accession>
<dbReference type="InterPro" id="IPR025016">
    <property type="entry name" value="DUF3955"/>
</dbReference>
<dbReference type="AlphaFoldDB" id="K0AZ97"/>
<feature type="domain" description="DUF3955" evidence="1">
    <location>
        <begin position="4"/>
        <end position="61"/>
    </location>
</feature>
<gene>
    <name evidence="2" type="ordered locus">Curi_c11030</name>
</gene>
<evidence type="ECO:0000313" key="3">
    <source>
        <dbReference type="Proteomes" id="UP000006094"/>
    </source>
</evidence>
<protein>
    <recommendedName>
        <fullName evidence="1">DUF3955 domain-containing protein</fullName>
    </recommendedName>
</protein>
<evidence type="ECO:0000259" key="1">
    <source>
        <dbReference type="Pfam" id="PF13127"/>
    </source>
</evidence>
<dbReference type="Proteomes" id="UP000006094">
    <property type="component" value="Chromosome"/>
</dbReference>
<name>K0AZ97_GOTA9</name>
<proteinExistence type="predicted"/>
<dbReference type="eggNOG" id="ENOG50337G7">
    <property type="taxonomic scope" value="Bacteria"/>
</dbReference>
<dbReference type="OrthoDB" id="6194834at2"/>
<organism evidence="2 3">
    <name type="scientific">Gottschalkia acidurici (strain ATCC 7906 / DSM 604 / BCRC 14475 / CIP 104303 / KCTC 5404 / NCIMB 10678 / 9a)</name>
    <name type="common">Clostridium acidurici</name>
    <dbReference type="NCBI Taxonomy" id="1128398"/>
    <lineage>
        <taxon>Bacteria</taxon>
        <taxon>Bacillati</taxon>
        <taxon>Bacillota</taxon>
        <taxon>Tissierellia</taxon>
        <taxon>Tissierellales</taxon>
        <taxon>Gottschalkiaceae</taxon>
        <taxon>Gottschalkia</taxon>
    </lineage>
</organism>
<dbReference type="HOGENOM" id="CLU_182767_2_0_9"/>
<keyword evidence="3" id="KW-1185">Reference proteome</keyword>
<reference evidence="2 3" key="1">
    <citation type="journal article" date="2012" name="PLoS ONE">
        <title>The purine-utilizing bacterium Clostridium acidurici 9a: a genome-guided metabolic reconsideration.</title>
        <authorList>
            <person name="Hartwich K."/>
            <person name="Poehlein A."/>
            <person name="Daniel R."/>
        </authorList>
    </citation>
    <scope>NUCLEOTIDE SEQUENCE [LARGE SCALE GENOMIC DNA]</scope>
    <source>
        <strain evidence="3">ATCC 7906 / DSM 604 / BCRC 14475 / CIP 104303 / KCTC 5404 / NCIMB 10678 / 9a</strain>
    </source>
</reference>
<dbReference type="EMBL" id="CP003326">
    <property type="protein sequence ID" value="AFS78117.1"/>
    <property type="molecule type" value="Genomic_DNA"/>
</dbReference>
<sequence>MKNKYLLASTPIFLGLICIITSTIIGSRLEPDGTLVEPFFLIPLTYIFVFIGIISLSSVAIFSAVKKRKHN</sequence>
<dbReference type="RefSeq" id="WP_014967254.1">
    <property type="nucleotide sequence ID" value="NC_018664.1"/>
</dbReference>